<evidence type="ECO:0000256" key="3">
    <source>
        <dbReference type="ARBA" id="ARBA00022679"/>
    </source>
</evidence>
<evidence type="ECO:0000313" key="6">
    <source>
        <dbReference type="EMBL" id="BDC90587.1"/>
    </source>
</evidence>
<dbReference type="GO" id="GO:0008173">
    <property type="term" value="F:RNA methyltransferase activity"/>
    <property type="evidence" value="ECO:0007669"/>
    <property type="project" value="InterPro"/>
</dbReference>
<evidence type="ECO:0000259" key="5">
    <source>
        <dbReference type="SMART" id="SM00967"/>
    </source>
</evidence>
<dbReference type="InterPro" id="IPR004441">
    <property type="entry name" value="rRNA_MeTrfase_TrmH"/>
</dbReference>
<feature type="compositionally biased region" description="Polar residues" evidence="4">
    <location>
        <begin position="25"/>
        <end position="40"/>
    </location>
</feature>
<dbReference type="SUPFAM" id="SSF55315">
    <property type="entry name" value="L30e-like"/>
    <property type="match status" value="1"/>
</dbReference>
<dbReference type="InterPro" id="IPR029064">
    <property type="entry name" value="Ribosomal_eL30-like_sf"/>
</dbReference>
<name>A0AAU9CS19_9ACTN</name>
<proteinExistence type="inferred from homology"/>
<comment type="similarity">
    <text evidence="1">Belongs to the class IV-like SAM-binding methyltransferase superfamily. RNA methyltransferase TrmH family.</text>
</comment>
<evidence type="ECO:0000313" key="7">
    <source>
        <dbReference type="Proteomes" id="UP001431186"/>
    </source>
</evidence>
<feature type="compositionally biased region" description="Low complexity" evidence="4">
    <location>
        <begin position="13"/>
        <end position="24"/>
    </location>
</feature>
<feature type="region of interest" description="Disordered" evidence="4">
    <location>
        <begin position="1"/>
        <end position="97"/>
    </location>
</feature>
<dbReference type="InterPro" id="IPR029026">
    <property type="entry name" value="tRNA_m1G_MTases_N"/>
</dbReference>
<reference evidence="6" key="1">
    <citation type="submission" date="2021-11" db="EMBL/GenBank/DDBJ databases">
        <title>Complete genome sequence of Atopobiaceae bacterium TOC12.</title>
        <authorList>
            <person name="Morinaga K."/>
            <person name="Kusada H."/>
            <person name="Tamaki H."/>
        </authorList>
    </citation>
    <scope>NUCLEOTIDE SEQUENCE</scope>
    <source>
        <strain evidence="6">TOC12</strain>
    </source>
</reference>
<dbReference type="InterPro" id="IPR029028">
    <property type="entry name" value="Alpha/beta_knot_MTases"/>
</dbReference>
<dbReference type="GO" id="GO:0006396">
    <property type="term" value="P:RNA processing"/>
    <property type="evidence" value="ECO:0007669"/>
    <property type="project" value="InterPro"/>
</dbReference>
<dbReference type="AlphaFoldDB" id="A0AAU9CS19"/>
<keyword evidence="3" id="KW-0808">Transferase</keyword>
<gene>
    <name evidence="6" type="ORF">ATTO_04590</name>
</gene>
<dbReference type="GO" id="GO:0032259">
    <property type="term" value="P:methylation"/>
    <property type="evidence" value="ECO:0007669"/>
    <property type="project" value="UniProtKB-KW"/>
</dbReference>
<keyword evidence="7" id="KW-1185">Reference proteome</keyword>
<dbReference type="Pfam" id="PF08032">
    <property type="entry name" value="SpoU_sub_bind"/>
    <property type="match status" value="1"/>
</dbReference>
<evidence type="ECO:0000256" key="2">
    <source>
        <dbReference type="ARBA" id="ARBA00022603"/>
    </source>
</evidence>
<dbReference type="InterPro" id="IPR001537">
    <property type="entry name" value="SpoU_MeTrfase"/>
</dbReference>
<dbReference type="RefSeq" id="WP_265592071.1">
    <property type="nucleotide sequence ID" value="NZ_AP025285.1"/>
</dbReference>
<dbReference type="GO" id="GO:0005829">
    <property type="term" value="C:cytosol"/>
    <property type="evidence" value="ECO:0007669"/>
    <property type="project" value="TreeGrafter"/>
</dbReference>
<dbReference type="NCBIfam" id="TIGR00186">
    <property type="entry name" value="rRNA_methyl_3"/>
    <property type="match status" value="1"/>
</dbReference>
<feature type="domain" description="RNA 2-O ribose methyltransferase substrate binding" evidence="5">
    <location>
        <begin position="101"/>
        <end position="178"/>
    </location>
</feature>
<feature type="compositionally biased region" description="Polar residues" evidence="4">
    <location>
        <begin position="87"/>
        <end position="97"/>
    </location>
</feature>
<feature type="compositionally biased region" description="Basic and acidic residues" evidence="4">
    <location>
        <begin position="41"/>
        <end position="55"/>
    </location>
</feature>
<dbReference type="GO" id="GO:0003723">
    <property type="term" value="F:RNA binding"/>
    <property type="evidence" value="ECO:0007669"/>
    <property type="project" value="InterPro"/>
</dbReference>
<dbReference type="EMBL" id="AP025285">
    <property type="protein sequence ID" value="BDC90587.1"/>
    <property type="molecule type" value="Genomic_DNA"/>
</dbReference>
<evidence type="ECO:0000256" key="4">
    <source>
        <dbReference type="SAM" id="MobiDB-lite"/>
    </source>
</evidence>
<dbReference type="PANTHER" id="PTHR46429:SF1">
    <property type="entry name" value="23S RRNA (GUANOSINE-2'-O-)-METHYLTRANSFERASE RLMB"/>
    <property type="match status" value="1"/>
</dbReference>
<dbReference type="Gene3D" id="3.40.1280.10">
    <property type="match status" value="1"/>
</dbReference>
<dbReference type="CDD" id="cd18103">
    <property type="entry name" value="SpoU-like_RlmB"/>
    <property type="match status" value="1"/>
</dbReference>
<dbReference type="Gene3D" id="3.30.1330.30">
    <property type="match status" value="1"/>
</dbReference>
<dbReference type="Proteomes" id="UP001431186">
    <property type="component" value="Chromosome"/>
</dbReference>
<dbReference type="Pfam" id="PF00588">
    <property type="entry name" value="SpoU_methylase"/>
    <property type="match status" value="1"/>
</dbReference>
<sequence>MAQHMQGRGGSRGAQSGRSGRAQGFGSSKKNSKPQGTRAWSSEDGRQWRSPDGRKAGIAGKVAASPKKGTNKAGRGGKGFSARGAKGSNSPRISSVDSKNLVEGRRAVDEVLAANIPIKRALIAVSKGNQDPKLARMAAEFEAEGIRVDRVSKARLDGLSSHGAHQGIMVELAAFPYADIEDIVAAAGDGDALVVVLDHVVDEGNLGAIVRSAEVVGASGVIIARDRAASVGVGAYKTSAGAVFHVPIAQVPNIAKAVDRLKEAGFWAGAASEHAADTLWSAPMGGRFCLVMGSEGDGVSRLVMDRCDFSCRLPQRGQVESLNVAQAATVMAYEWLRRTTGGADTADLEEAKAQDTFDPLGDDTGIGSFGAAEKING</sequence>
<dbReference type="KEGG" id="lcal:ATTO_04590"/>
<dbReference type="SMART" id="SM00967">
    <property type="entry name" value="SpoU_sub_bind"/>
    <property type="match status" value="1"/>
</dbReference>
<dbReference type="InterPro" id="IPR013123">
    <property type="entry name" value="SpoU_subst-bd"/>
</dbReference>
<protein>
    <recommendedName>
        <fullName evidence="5">RNA 2-O ribose methyltransferase substrate binding domain-containing protein</fullName>
    </recommendedName>
</protein>
<dbReference type="PANTHER" id="PTHR46429">
    <property type="entry name" value="23S RRNA (GUANOSINE-2'-O-)-METHYLTRANSFERASE RLMB"/>
    <property type="match status" value="1"/>
</dbReference>
<keyword evidence="2" id="KW-0489">Methyltransferase</keyword>
<evidence type="ECO:0000256" key="1">
    <source>
        <dbReference type="ARBA" id="ARBA00007228"/>
    </source>
</evidence>
<accession>A0AAU9CS19</accession>
<dbReference type="SUPFAM" id="SSF75217">
    <property type="entry name" value="alpha/beta knot"/>
    <property type="match status" value="1"/>
</dbReference>
<organism evidence="6 7">
    <name type="scientific">Leptogranulimonas caecicola</name>
    <dbReference type="NCBI Taxonomy" id="2894156"/>
    <lineage>
        <taxon>Bacteria</taxon>
        <taxon>Bacillati</taxon>
        <taxon>Actinomycetota</taxon>
        <taxon>Coriobacteriia</taxon>
        <taxon>Coriobacteriales</taxon>
        <taxon>Kribbibacteriaceae</taxon>
        <taxon>Leptogranulimonas</taxon>
    </lineage>
</organism>